<dbReference type="EC" id="2.1.1.228" evidence="5 15"/>
<evidence type="ECO:0000256" key="11">
    <source>
        <dbReference type="ARBA" id="ARBA00022694"/>
    </source>
</evidence>
<evidence type="ECO:0000313" key="18">
    <source>
        <dbReference type="EMBL" id="UFP96104.1"/>
    </source>
</evidence>
<sequence>MRIDIVTLFPEFFTSPLQCSLLGRAIAGGVCSVAITNPRDFAADRYRTVDDTPYGGGAGMVLKPEPLFAAVESLPVLEPRAVILLTPQGQSLKQPLLRSLAADYAQLVLLCGHYEGVDERVRAHLATHEISLGDFVLTGGEIPALALIDGVVRLLPGTVGNRASLASESFEDNLLEYPQYTRPANFRGWQVPEVLLSGHHAQIARWRREQQLARTHERRPDLQPPEA</sequence>
<feature type="domain" description="tRNA methyltransferase TRMD/TRM10-type" evidence="17">
    <location>
        <begin position="1"/>
        <end position="223"/>
    </location>
</feature>
<evidence type="ECO:0000256" key="15">
    <source>
        <dbReference type="HAMAP-Rule" id="MF_00605"/>
    </source>
</evidence>
<evidence type="ECO:0000256" key="16">
    <source>
        <dbReference type="RuleBase" id="RU003464"/>
    </source>
</evidence>
<dbReference type="GO" id="GO:0052906">
    <property type="term" value="F:tRNA (guanine(37)-N1)-methyltransferase activity"/>
    <property type="evidence" value="ECO:0007669"/>
    <property type="project" value="UniProtKB-EC"/>
</dbReference>
<keyword evidence="7 15" id="KW-0963">Cytoplasm</keyword>
<dbReference type="PIRSF" id="PIRSF000386">
    <property type="entry name" value="tRNA_mtase"/>
    <property type="match status" value="1"/>
</dbReference>
<keyword evidence="8 15" id="KW-0489">Methyltransferase</keyword>
<dbReference type="HAMAP" id="MF_00605">
    <property type="entry name" value="TrmD"/>
    <property type="match status" value="1"/>
</dbReference>
<evidence type="ECO:0000256" key="12">
    <source>
        <dbReference type="ARBA" id="ARBA00029736"/>
    </source>
</evidence>
<feature type="binding site" evidence="15">
    <location>
        <position position="112"/>
    </location>
    <ligand>
        <name>S-adenosyl-L-methionine</name>
        <dbReference type="ChEBI" id="CHEBI:59789"/>
    </ligand>
</feature>
<evidence type="ECO:0000256" key="2">
    <source>
        <dbReference type="ARBA" id="ARBA00004496"/>
    </source>
</evidence>
<dbReference type="NCBIfam" id="NF000648">
    <property type="entry name" value="PRK00026.1"/>
    <property type="match status" value="1"/>
</dbReference>
<evidence type="ECO:0000259" key="17">
    <source>
        <dbReference type="Pfam" id="PF01746"/>
    </source>
</evidence>
<evidence type="ECO:0000256" key="8">
    <source>
        <dbReference type="ARBA" id="ARBA00022603"/>
    </source>
</evidence>
<dbReference type="NCBIfam" id="TIGR00088">
    <property type="entry name" value="trmD"/>
    <property type="match status" value="1"/>
</dbReference>
<dbReference type="Gene3D" id="1.10.1270.20">
    <property type="entry name" value="tRNA(m1g37)methyltransferase, domain 2"/>
    <property type="match status" value="1"/>
</dbReference>
<protein>
    <recommendedName>
        <fullName evidence="6 15">tRNA (guanine-N(1)-)-methyltransferase</fullName>
        <ecNumber evidence="5 15">2.1.1.228</ecNumber>
    </recommendedName>
    <alternativeName>
        <fullName evidence="12 15">M1G-methyltransferase</fullName>
    </alternativeName>
    <alternativeName>
        <fullName evidence="13 15">tRNA [GM37] methyltransferase</fullName>
    </alternativeName>
</protein>
<comment type="catalytic activity">
    <reaction evidence="14 15 16">
        <text>guanosine(37) in tRNA + S-adenosyl-L-methionine = N(1)-methylguanosine(37) in tRNA + S-adenosyl-L-homocysteine + H(+)</text>
        <dbReference type="Rhea" id="RHEA:36899"/>
        <dbReference type="Rhea" id="RHEA-COMP:10145"/>
        <dbReference type="Rhea" id="RHEA-COMP:10147"/>
        <dbReference type="ChEBI" id="CHEBI:15378"/>
        <dbReference type="ChEBI" id="CHEBI:57856"/>
        <dbReference type="ChEBI" id="CHEBI:59789"/>
        <dbReference type="ChEBI" id="CHEBI:73542"/>
        <dbReference type="ChEBI" id="CHEBI:74269"/>
        <dbReference type="EC" id="2.1.1.228"/>
    </reaction>
</comment>
<dbReference type="EMBL" id="CP063845">
    <property type="protein sequence ID" value="UFP96104.1"/>
    <property type="molecule type" value="Genomic_DNA"/>
</dbReference>
<accession>A0ABY3PRE6</accession>
<evidence type="ECO:0000256" key="4">
    <source>
        <dbReference type="ARBA" id="ARBA00011738"/>
    </source>
</evidence>
<keyword evidence="9 15" id="KW-0808">Transferase</keyword>
<dbReference type="RefSeq" id="WP_230843349.1">
    <property type="nucleotide sequence ID" value="NZ_CP063845.1"/>
</dbReference>
<organism evidence="18 19">
    <name type="scientific">Gloeobacter morelensis MG652769</name>
    <dbReference type="NCBI Taxonomy" id="2781736"/>
    <lineage>
        <taxon>Bacteria</taxon>
        <taxon>Bacillati</taxon>
        <taxon>Cyanobacteriota</taxon>
        <taxon>Cyanophyceae</taxon>
        <taxon>Gloeobacterales</taxon>
        <taxon>Gloeobacteraceae</taxon>
        <taxon>Gloeobacter</taxon>
        <taxon>Gloeobacter morelensis</taxon>
    </lineage>
</organism>
<dbReference type="Gene3D" id="3.40.1280.10">
    <property type="match status" value="1"/>
</dbReference>
<dbReference type="InterPro" id="IPR023148">
    <property type="entry name" value="tRNA_m1G_MeTrfase_C_sf"/>
</dbReference>
<dbReference type="Pfam" id="PF01746">
    <property type="entry name" value="tRNA_m1G_MT"/>
    <property type="match status" value="1"/>
</dbReference>
<reference evidence="18 19" key="1">
    <citation type="journal article" date="2021" name="Genome Biol. Evol.">
        <title>Complete Genome Sequencing of a Novel Gloeobacter Species from a Waterfall Cave in Mexico.</title>
        <authorList>
            <person name="Saw J.H."/>
            <person name="Cardona T."/>
            <person name="Montejano G."/>
        </authorList>
    </citation>
    <scope>NUCLEOTIDE SEQUENCE [LARGE SCALE GENOMIC DNA]</scope>
    <source>
        <strain evidence="18">MG652769</strain>
    </source>
</reference>
<evidence type="ECO:0000256" key="6">
    <source>
        <dbReference type="ARBA" id="ARBA00014679"/>
    </source>
</evidence>
<comment type="function">
    <text evidence="1 15 16">Specifically methylates guanosine-37 in various tRNAs.</text>
</comment>
<evidence type="ECO:0000256" key="13">
    <source>
        <dbReference type="ARBA" id="ARBA00033392"/>
    </source>
</evidence>
<dbReference type="SUPFAM" id="SSF75217">
    <property type="entry name" value="alpha/beta knot"/>
    <property type="match status" value="1"/>
</dbReference>
<gene>
    <name evidence="15 18" type="primary">trmD</name>
    <name evidence="18" type="ORF">ISF26_07815</name>
</gene>
<evidence type="ECO:0000256" key="1">
    <source>
        <dbReference type="ARBA" id="ARBA00002634"/>
    </source>
</evidence>
<proteinExistence type="inferred from homology"/>
<dbReference type="InterPro" id="IPR029026">
    <property type="entry name" value="tRNA_m1G_MTases_N"/>
</dbReference>
<name>A0ABY3PRE6_9CYAN</name>
<comment type="subunit">
    <text evidence="4 15 16">Homodimer.</text>
</comment>
<evidence type="ECO:0000256" key="9">
    <source>
        <dbReference type="ARBA" id="ARBA00022679"/>
    </source>
</evidence>
<comment type="subcellular location">
    <subcellularLocation>
        <location evidence="2 15 16">Cytoplasm</location>
    </subcellularLocation>
</comment>
<dbReference type="GO" id="GO:0032259">
    <property type="term" value="P:methylation"/>
    <property type="evidence" value="ECO:0007669"/>
    <property type="project" value="UniProtKB-KW"/>
</dbReference>
<dbReference type="PANTHER" id="PTHR46417">
    <property type="entry name" value="TRNA (GUANINE-N(1)-)-METHYLTRANSFERASE"/>
    <property type="match status" value="1"/>
</dbReference>
<keyword evidence="19" id="KW-1185">Reference proteome</keyword>
<dbReference type="InterPro" id="IPR002649">
    <property type="entry name" value="tRNA_m1G_MeTrfase_TrmD"/>
</dbReference>
<dbReference type="CDD" id="cd18080">
    <property type="entry name" value="TrmD-like"/>
    <property type="match status" value="1"/>
</dbReference>
<keyword evidence="11 15" id="KW-0819">tRNA processing</keyword>
<evidence type="ECO:0000256" key="7">
    <source>
        <dbReference type="ARBA" id="ARBA00022490"/>
    </source>
</evidence>
<evidence type="ECO:0000256" key="3">
    <source>
        <dbReference type="ARBA" id="ARBA00007630"/>
    </source>
</evidence>
<comment type="similarity">
    <text evidence="3 15 16">Belongs to the RNA methyltransferase TrmD family.</text>
</comment>
<feature type="binding site" evidence="15">
    <location>
        <begin position="132"/>
        <end position="137"/>
    </location>
    <ligand>
        <name>S-adenosyl-L-methionine</name>
        <dbReference type="ChEBI" id="CHEBI:59789"/>
    </ligand>
</feature>
<evidence type="ECO:0000256" key="5">
    <source>
        <dbReference type="ARBA" id="ARBA00012807"/>
    </source>
</evidence>
<evidence type="ECO:0000313" key="19">
    <source>
        <dbReference type="Proteomes" id="UP001054846"/>
    </source>
</evidence>
<evidence type="ECO:0000256" key="10">
    <source>
        <dbReference type="ARBA" id="ARBA00022691"/>
    </source>
</evidence>
<dbReference type="InterPro" id="IPR029028">
    <property type="entry name" value="Alpha/beta_knot_MTases"/>
</dbReference>
<dbReference type="InterPro" id="IPR016009">
    <property type="entry name" value="tRNA_MeTrfase_TRMD/TRM10"/>
</dbReference>
<evidence type="ECO:0000256" key="14">
    <source>
        <dbReference type="ARBA" id="ARBA00047783"/>
    </source>
</evidence>
<dbReference type="PANTHER" id="PTHR46417:SF1">
    <property type="entry name" value="TRNA (GUANINE-N(1)-)-METHYLTRANSFERASE"/>
    <property type="match status" value="1"/>
</dbReference>
<keyword evidence="10 15" id="KW-0949">S-adenosyl-L-methionine</keyword>
<dbReference type="Proteomes" id="UP001054846">
    <property type="component" value="Chromosome"/>
</dbReference>